<sequence>MVPTTSHLVTTTTSPAVSNVTLTMLIEGGGQTTPAAGKYTYPKGTVVNLSAIGDIHWTFNLWLGAVTDTRSASTTIVLNSDETVTAFFSATMD</sequence>
<dbReference type="Pfam" id="PF18998">
    <property type="entry name" value="Flg_new_2"/>
    <property type="match status" value="1"/>
</dbReference>
<accession>A0A2P5P6H3</accession>
<keyword evidence="3" id="KW-1185">Reference proteome</keyword>
<evidence type="ECO:0000259" key="1">
    <source>
        <dbReference type="Pfam" id="PF18998"/>
    </source>
</evidence>
<evidence type="ECO:0000313" key="3">
    <source>
        <dbReference type="Proteomes" id="UP000235653"/>
    </source>
</evidence>
<comment type="caution">
    <text evidence="2">The sequence shown here is derived from an EMBL/GenBank/DDBJ whole genome shotgun (WGS) entry which is preliminary data.</text>
</comment>
<organism evidence="2 3">
    <name type="scientific">Dehalogenimonas etheniformans</name>
    <dbReference type="NCBI Taxonomy" id="1536648"/>
    <lineage>
        <taxon>Bacteria</taxon>
        <taxon>Bacillati</taxon>
        <taxon>Chloroflexota</taxon>
        <taxon>Dehalococcoidia</taxon>
        <taxon>Dehalococcoidales</taxon>
        <taxon>Dehalococcoidaceae</taxon>
        <taxon>Dehalogenimonas</taxon>
    </lineage>
</organism>
<reference evidence="2 3" key="1">
    <citation type="journal article" date="2017" name="ISME J.">
        <title>Grape pomace compost harbors organohalide-respiring Dehalogenimonas species with novel reductive dehalogenase genes.</title>
        <authorList>
            <person name="Yang Y."/>
            <person name="Higgins S.A."/>
            <person name="Yan J."/>
            <person name="Simsir B."/>
            <person name="Chourey K."/>
            <person name="Iyer R."/>
            <person name="Hettich R.L."/>
            <person name="Baldwin B."/>
            <person name="Ogles D.M."/>
            <person name="Loffler F.E."/>
        </authorList>
    </citation>
    <scope>NUCLEOTIDE SEQUENCE [LARGE SCALE GENOMIC DNA]</scope>
    <source>
        <strain evidence="2 3">GP</strain>
    </source>
</reference>
<dbReference type="EMBL" id="JQAN02000010">
    <property type="protein sequence ID" value="PPD57894.1"/>
    <property type="molecule type" value="Genomic_DNA"/>
</dbReference>
<dbReference type="AlphaFoldDB" id="A0A2P5P6H3"/>
<dbReference type="InterPro" id="IPR044060">
    <property type="entry name" value="Bacterial_rp_domain"/>
</dbReference>
<proteinExistence type="predicted"/>
<name>A0A2P5P6H3_9CHLR</name>
<feature type="domain" description="Bacterial repeat" evidence="1">
    <location>
        <begin position="21"/>
        <end position="90"/>
    </location>
</feature>
<evidence type="ECO:0000313" key="2">
    <source>
        <dbReference type="EMBL" id="PPD57894.1"/>
    </source>
</evidence>
<protein>
    <recommendedName>
        <fullName evidence="1">Bacterial repeat domain-containing protein</fullName>
    </recommendedName>
</protein>
<dbReference type="Proteomes" id="UP000235653">
    <property type="component" value="Unassembled WGS sequence"/>
</dbReference>
<gene>
    <name evidence="2" type="ORF">JP09_006240</name>
</gene>